<feature type="domain" description="ABC transporter" evidence="5">
    <location>
        <begin position="4"/>
        <end position="236"/>
    </location>
</feature>
<organism evidence="6 7">
    <name type="scientific">Acuticoccus sediminis</name>
    <dbReference type="NCBI Taxonomy" id="2184697"/>
    <lineage>
        <taxon>Bacteria</taxon>
        <taxon>Pseudomonadati</taxon>
        <taxon>Pseudomonadota</taxon>
        <taxon>Alphaproteobacteria</taxon>
        <taxon>Hyphomicrobiales</taxon>
        <taxon>Amorphaceae</taxon>
        <taxon>Acuticoccus</taxon>
    </lineage>
</organism>
<dbReference type="InterPro" id="IPR017871">
    <property type="entry name" value="ABC_transporter-like_CS"/>
</dbReference>
<dbReference type="EMBL" id="QHHQ01000011">
    <property type="protein sequence ID" value="RAH96718.1"/>
    <property type="molecule type" value="Genomic_DNA"/>
</dbReference>
<protein>
    <submittedName>
        <fullName evidence="6">Sulfonate ABC transporter ATP-binding protein</fullName>
    </submittedName>
</protein>
<dbReference type="OrthoDB" id="9802264at2"/>
<evidence type="ECO:0000313" key="7">
    <source>
        <dbReference type="Proteomes" id="UP000249590"/>
    </source>
</evidence>
<keyword evidence="3" id="KW-0547">Nucleotide-binding</keyword>
<comment type="caution">
    <text evidence="6">The sequence shown here is derived from an EMBL/GenBank/DDBJ whole genome shotgun (WGS) entry which is preliminary data.</text>
</comment>
<name>A0A8B2NDF8_9HYPH</name>
<evidence type="ECO:0000256" key="2">
    <source>
        <dbReference type="ARBA" id="ARBA00022448"/>
    </source>
</evidence>
<sequence>MKTLSISGLCKTFVDRQGRTVEALSGFSLDVAAGEFITIVGPSGCGKTTMLRIVQGLEERSAGTVTIDGREIRGPGPERGFVFQQYGLLPWLTAARNIAFALDARGVAQAEQAERIRVALETVGLSAFADHYPRQMSGGMQQRVGIARALAVDPDILLLDEPFGALDALTREILQNEMLALSERMQKTIMFVTHSIDEAIMLADRVVVMSARPGRIATIIDIDIPRPRAGRGEEIRESAAFTHYRRQLWDHLMAREVAA</sequence>
<evidence type="ECO:0000256" key="4">
    <source>
        <dbReference type="ARBA" id="ARBA00022840"/>
    </source>
</evidence>
<dbReference type="CDD" id="cd03293">
    <property type="entry name" value="ABC_NrtD_SsuB_transporters"/>
    <property type="match status" value="1"/>
</dbReference>
<dbReference type="PROSITE" id="PS50893">
    <property type="entry name" value="ABC_TRANSPORTER_2"/>
    <property type="match status" value="1"/>
</dbReference>
<accession>A0A8B2NDF8</accession>
<dbReference type="PANTHER" id="PTHR42788">
    <property type="entry name" value="TAURINE IMPORT ATP-BINDING PROTEIN-RELATED"/>
    <property type="match status" value="1"/>
</dbReference>
<dbReference type="RefSeq" id="WP_111352241.1">
    <property type="nucleotide sequence ID" value="NZ_QHHQ01000011.1"/>
</dbReference>
<dbReference type="Proteomes" id="UP000249590">
    <property type="component" value="Unassembled WGS sequence"/>
</dbReference>
<dbReference type="PANTHER" id="PTHR42788:SF13">
    <property type="entry name" value="ALIPHATIC SULFONATES IMPORT ATP-BINDING PROTEIN SSUB"/>
    <property type="match status" value="1"/>
</dbReference>
<dbReference type="SMART" id="SM00382">
    <property type="entry name" value="AAA"/>
    <property type="match status" value="1"/>
</dbReference>
<keyword evidence="2" id="KW-0813">Transport</keyword>
<evidence type="ECO:0000313" key="6">
    <source>
        <dbReference type="EMBL" id="RAH96718.1"/>
    </source>
</evidence>
<dbReference type="SUPFAM" id="SSF52540">
    <property type="entry name" value="P-loop containing nucleoside triphosphate hydrolases"/>
    <property type="match status" value="1"/>
</dbReference>
<reference evidence="6 7" key="1">
    <citation type="submission" date="2018-05" db="EMBL/GenBank/DDBJ databases">
        <title>Acuticoccus sediminis sp. nov., isolated from deep-sea sediment of Indian Ocean.</title>
        <authorList>
            <person name="Liu X."/>
            <person name="Lai Q."/>
            <person name="Du Y."/>
            <person name="Sun F."/>
            <person name="Zhang X."/>
            <person name="Wang S."/>
            <person name="Shao Z."/>
        </authorList>
    </citation>
    <scope>NUCLEOTIDE SEQUENCE [LARGE SCALE GENOMIC DNA]</scope>
    <source>
        <strain evidence="6 7">PTG4-2</strain>
    </source>
</reference>
<dbReference type="GO" id="GO:0016887">
    <property type="term" value="F:ATP hydrolysis activity"/>
    <property type="evidence" value="ECO:0007669"/>
    <property type="project" value="InterPro"/>
</dbReference>
<dbReference type="AlphaFoldDB" id="A0A8B2NDF8"/>
<keyword evidence="4 6" id="KW-0067">ATP-binding</keyword>
<dbReference type="InterPro" id="IPR003439">
    <property type="entry name" value="ABC_transporter-like_ATP-bd"/>
</dbReference>
<gene>
    <name evidence="6" type="ORF">DLJ53_31130</name>
</gene>
<dbReference type="PROSITE" id="PS00211">
    <property type="entry name" value="ABC_TRANSPORTER_1"/>
    <property type="match status" value="1"/>
</dbReference>
<evidence type="ECO:0000256" key="1">
    <source>
        <dbReference type="ARBA" id="ARBA00005417"/>
    </source>
</evidence>
<comment type="similarity">
    <text evidence="1">Belongs to the ABC transporter superfamily.</text>
</comment>
<dbReference type="Pfam" id="PF00005">
    <property type="entry name" value="ABC_tran"/>
    <property type="match status" value="1"/>
</dbReference>
<dbReference type="InterPro" id="IPR027417">
    <property type="entry name" value="P-loop_NTPase"/>
</dbReference>
<dbReference type="InterPro" id="IPR003593">
    <property type="entry name" value="AAA+_ATPase"/>
</dbReference>
<keyword evidence="7" id="KW-1185">Reference proteome</keyword>
<evidence type="ECO:0000259" key="5">
    <source>
        <dbReference type="PROSITE" id="PS50893"/>
    </source>
</evidence>
<dbReference type="GO" id="GO:0005524">
    <property type="term" value="F:ATP binding"/>
    <property type="evidence" value="ECO:0007669"/>
    <property type="project" value="UniProtKB-KW"/>
</dbReference>
<dbReference type="Gene3D" id="3.40.50.300">
    <property type="entry name" value="P-loop containing nucleotide triphosphate hydrolases"/>
    <property type="match status" value="1"/>
</dbReference>
<evidence type="ECO:0000256" key="3">
    <source>
        <dbReference type="ARBA" id="ARBA00022741"/>
    </source>
</evidence>
<dbReference type="InterPro" id="IPR050166">
    <property type="entry name" value="ABC_transporter_ATP-bind"/>
</dbReference>
<proteinExistence type="inferred from homology"/>